<sequence length="174" mass="19902">LSYQHSAVQDRSTYRLKTNNSNTVSVVADMTYASQNVMPFVSELRATGHGEVWDHTDEKKLQQFGWRCTNTESSYNTSTLIGNWNEQRFDINRISKPKPIPSQYNHYFETTYGSGYNTVDTNKVPESLKHLEAREPTAFPGHQPELDPPQLKRQYNSLLTTSRAAFGDPKPTQK</sequence>
<organism evidence="10 11">
    <name type="scientific">Porites evermanni</name>
    <dbReference type="NCBI Taxonomy" id="104178"/>
    <lineage>
        <taxon>Eukaryota</taxon>
        <taxon>Metazoa</taxon>
        <taxon>Cnidaria</taxon>
        <taxon>Anthozoa</taxon>
        <taxon>Hexacorallia</taxon>
        <taxon>Scleractinia</taxon>
        <taxon>Fungiina</taxon>
        <taxon>Poritidae</taxon>
        <taxon>Porites</taxon>
    </lineage>
</organism>
<keyword evidence="11" id="KW-1185">Reference proteome</keyword>
<evidence type="ECO:0000256" key="2">
    <source>
        <dbReference type="ARBA" id="ARBA00022490"/>
    </source>
</evidence>
<evidence type="ECO:0000313" key="10">
    <source>
        <dbReference type="EMBL" id="CAH3188241.1"/>
    </source>
</evidence>
<dbReference type="Proteomes" id="UP001159427">
    <property type="component" value="Unassembled WGS sequence"/>
</dbReference>
<dbReference type="PANTHER" id="PTHR31180">
    <property type="entry name" value="CILIA- AND FLAGELLA-ASSOCIATED PROTEIN 107-RELATED"/>
    <property type="match status" value="1"/>
</dbReference>
<evidence type="ECO:0000256" key="7">
    <source>
        <dbReference type="ARBA" id="ARBA00035003"/>
    </source>
</evidence>
<keyword evidence="3" id="KW-0282">Flagellum</keyword>
<dbReference type="PANTHER" id="PTHR31180:SF3">
    <property type="entry name" value="EXPRESSED SEQUENCE EH456644"/>
    <property type="match status" value="1"/>
</dbReference>
<dbReference type="Pfam" id="PF06608">
    <property type="entry name" value="CFAP68"/>
    <property type="match status" value="1"/>
</dbReference>
<dbReference type="InterPro" id="IPR009524">
    <property type="entry name" value="CFAP68"/>
</dbReference>
<evidence type="ECO:0000256" key="1">
    <source>
        <dbReference type="ARBA" id="ARBA00004611"/>
    </source>
</evidence>
<comment type="caution">
    <text evidence="10">The sequence shown here is derived from an EMBL/GenBank/DDBJ whole genome shotgun (WGS) entry which is preliminary data.</text>
</comment>
<evidence type="ECO:0000256" key="6">
    <source>
        <dbReference type="ARBA" id="ARBA00023273"/>
    </source>
</evidence>
<name>A0ABN8SBS1_9CNID</name>
<evidence type="ECO:0000256" key="4">
    <source>
        <dbReference type="ARBA" id="ARBA00023069"/>
    </source>
</evidence>
<evidence type="ECO:0000256" key="8">
    <source>
        <dbReference type="ARBA" id="ARBA00046435"/>
    </source>
</evidence>
<comment type="subcellular location">
    <subcellularLocation>
        <location evidence="1">Cytoplasm</location>
        <location evidence="1">Cytoskeleton</location>
        <location evidence="1">Flagellum axoneme</location>
    </subcellularLocation>
</comment>
<keyword evidence="5" id="KW-0206">Cytoskeleton</keyword>
<keyword evidence="2" id="KW-0963">Cytoplasm</keyword>
<protein>
    <submittedName>
        <fullName evidence="10">Uncharacterized protein</fullName>
    </submittedName>
</protein>
<comment type="function">
    <text evidence="7">Microtubule inner protein (MIP) part of the dynein-decorated doublet microtubules (DMTs) in cilia axoneme, which is required for motile cilia beating.</text>
</comment>
<keyword evidence="6" id="KW-0966">Cell projection</keyword>
<evidence type="ECO:0000256" key="9">
    <source>
        <dbReference type="SAM" id="MobiDB-lite"/>
    </source>
</evidence>
<feature type="compositionally biased region" description="Polar residues" evidence="9">
    <location>
        <begin position="153"/>
        <end position="163"/>
    </location>
</feature>
<evidence type="ECO:0000256" key="3">
    <source>
        <dbReference type="ARBA" id="ARBA00022846"/>
    </source>
</evidence>
<dbReference type="EMBL" id="CALNXI010002490">
    <property type="protein sequence ID" value="CAH3188241.1"/>
    <property type="molecule type" value="Genomic_DNA"/>
</dbReference>
<feature type="non-terminal residue" evidence="10">
    <location>
        <position position="1"/>
    </location>
</feature>
<comment type="subunit">
    <text evidence="8">Microtubule inner protein component of sperm flagellar doublet microtubules.</text>
</comment>
<keyword evidence="4" id="KW-0969">Cilium</keyword>
<gene>
    <name evidence="10" type="ORF">PEVE_00018291</name>
</gene>
<reference evidence="10 11" key="1">
    <citation type="submission" date="2022-05" db="EMBL/GenBank/DDBJ databases">
        <authorList>
            <consortium name="Genoscope - CEA"/>
            <person name="William W."/>
        </authorList>
    </citation>
    <scope>NUCLEOTIDE SEQUENCE [LARGE SCALE GENOMIC DNA]</scope>
</reference>
<evidence type="ECO:0000313" key="11">
    <source>
        <dbReference type="Proteomes" id="UP001159427"/>
    </source>
</evidence>
<feature type="region of interest" description="Disordered" evidence="9">
    <location>
        <begin position="137"/>
        <end position="174"/>
    </location>
</feature>
<dbReference type="InterPro" id="IPR037662">
    <property type="entry name" value="CFAP68/107"/>
</dbReference>
<proteinExistence type="predicted"/>
<accession>A0ABN8SBS1</accession>
<evidence type="ECO:0000256" key="5">
    <source>
        <dbReference type="ARBA" id="ARBA00023212"/>
    </source>
</evidence>